<evidence type="ECO:0000313" key="1">
    <source>
        <dbReference type="EMBL" id="AFS79071.1"/>
    </source>
</evidence>
<evidence type="ECO:0000313" key="2">
    <source>
        <dbReference type="Proteomes" id="UP000006094"/>
    </source>
</evidence>
<dbReference type="HOGENOM" id="CLU_3023790_0_0_9"/>
<protein>
    <submittedName>
        <fullName evidence="1">Uncharacterized protein</fullName>
    </submittedName>
</protein>
<sequence>MEVKEIRFSKDKVYPYCKCEVFFAYSYKGTKAVYIFNLYFQWSYNPHTMYNKNIN</sequence>
<dbReference type="KEGG" id="cad:Curi_c20670"/>
<dbReference type="AlphaFoldDB" id="K0B358"/>
<dbReference type="STRING" id="1128398.Curi_c20670"/>
<keyword evidence="2" id="KW-1185">Reference proteome</keyword>
<accession>K0B358</accession>
<organism evidence="1 2">
    <name type="scientific">Gottschalkia acidurici (strain ATCC 7906 / DSM 604 / BCRC 14475 / CIP 104303 / KCTC 5404 / NCIMB 10678 / 9a)</name>
    <name type="common">Clostridium acidurici</name>
    <dbReference type="NCBI Taxonomy" id="1128398"/>
    <lineage>
        <taxon>Bacteria</taxon>
        <taxon>Bacillati</taxon>
        <taxon>Bacillota</taxon>
        <taxon>Tissierellia</taxon>
        <taxon>Tissierellales</taxon>
        <taxon>Gottschalkiaceae</taxon>
        <taxon>Gottschalkia</taxon>
    </lineage>
</organism>
<gene>
    <name evidence="1" type="ordered locus">Curi_c20670</name>
</gene>
<name>K0B358_GOTA9</name>
<dbReference type="Proteomes" id="UP000006094">
    <property type="component" value="Chromosome"/>
</dbReference>
<proteinExistence type="predicted"/>
<dbReference type="EMBL" id="CP003326">
    <property type="protein sequence ID" value="AFS79071.1"/>
    <property type="molecule type" value="Genomic_DNA"/>
</dbReference>
<reference evidence="1 2" key="1">
    <citation type="journal article" date="2012" name="PLoS ONE">
        <title>The purine-utilizing bacterium Clostridium acidurici 9a: a genome-guided metabolic reconsideration.</title>
        <authorList>
            <person name="Hartwich K."/>
            <person name="Poehlein A."/>
            <person name="Daniel R."/>
        </authorList>
    </citation>
    <scope>NUCLEOTIDE SEQUENCE [LARGE SCALE GENOMIC DNA]</scope>
    <source>
        <strain evidence="2">ATCC 7906 / DSM 604 / BCRC 14475 / CIP 104303 / KCTC 5404 / NCIMB 10678 / 9a</strain>
    </source>
</reference>